<comment type="similarity">
    <text evidence="2 9">Belongs to the CN hydrolase family. Apolipoprotein N-acyltransferase subfamily.</text>
</comment>
<organism evidence="11 12">
    <name type="scientific">Falsiruegeria mediterranea M17</name>
    <dbReference type="NCBI Taxonomy" id="1200281"/>
    <lineage>
        <taxon>Bacteria</taxon>
        <taxon>Pseudomonadati</taxon>
        <taxon>Pseudomonadota</taxon>
        <taxon>Alphaproteobacteria</taxon>
        <taxon>Rhodobacterales</taxon>
        <taxon>Roseobacteraceae</taxon>
        <taxon>Falsiruegeria</taxon>
    </lineage>
</organism>
<evidence type="ECO:0000313" key="11">
    <source>
        <dbReference type="EMBL" id="SPJ29173.1"/>
    </source>
</evidence>
<dbReference type="SUPFAM" id="SSF56317">
    <property type="entry name" value="Carbon-nitrogen hydrolase"/>
    <property type="match status" value="1"/>
</dbReference>
<keyword evidence="11" id="KW-0449">Lipoprotein</keyword>
<keyword evidence="7 9" id="KW-0472">Membrane</keyword>
<dbReference type="Proteomes" id="UP000244898">
    <property type="component" value="Unassembled WGS sequence"/>
</dbReference>
<evidence type="ECO:0000256" key="8">
    <source>
        <dbReference type="ARBA" id="ARBA00023315"/>
    </source>
</evidence>
<evidence type="ECO:0000256" key="9">
    <source>
        <dbReference type="HAMAP-Rule" id="MF_01148"/>
    </source>
</evidence>
<feature type="transmembrane region" description="Helical" evidence="9">
    <location>
        <begin position="88"/>
        <end position="111"/>
    </location>
</feature>
<dbReference type="Pfam" id="PF00795">
    <property type="entry name" value="CN_hydrolase"/>
    <property type="match status" value="1"/>
</dbReference>
<dbReference type="UniPathway" id="UPA00666"/>
<feature type="transmembrane region" description="Helical" evidence="9">
    <location>
        <begin position="57"/>
        <end position="76"/>
    </location>
</feature>
<reference evidence="12" key="1">
    <citation type="submission" date="2018-03" db="EMBL/GenBank/DDBJ databases">
        <authorList>
            <person name="Rodrigo-Torres L."/>
            <person name="Arahal R. D."/>
            <person name="Lucena T."/>
        </authorList>
    </citation>
    <scope>NUCLEOTIDE SEQUENCE [LARGE SCALE GENOMIC DNA]</scope>
    <source>
        <strain evidence="12">CECT 7615</strain>
    </source>
</reference>
<keyword evidence="4 9" id="KW-0808">Transferase</keyword>
<dbReference type="EMBL" id="ONZG01000006">
    <property type="protein sequence ID" value="SPJ29173.1"/>
    <property type="molecule type" value="Genomic_DNA"/>
</dbReference>
<comment type="catalytic activity">
    <reaction evidence="9">
        <text>N-terminal S-1,2-diacyl-sn-glyceryl-L-cysteinyl-[lipoprotein] + a glycerophospholipid = N-acyl-S-1,2-diacyl-sn-glyceryl-L-cysteinyl-[lipoprotein] + a 2-acyl-sn-glycero-3-phospholipid + H(+)</text>
        <dbReference type="Rhea" id="RHEA:48228"/>
        <dbReference type="Rhea" id="RHEA-COMP:14681"/>
        <dbReference type="Rhea" id="RHEA-COMP:14684"/>
        <dbReference type="ChEBI" id="CHEBI:15378"/>
        <dbReference type="ChEBI" id="CHEBI:136912"/>
        <dbReference type="ChEBI" id="CHEBI:140656"/>
        <dbReference type="ChEBI" id="CHEBI:140657"/>
        <dbReference type="ChEBI" id="CHEBI:140660"/>
        <dbReference type="EC" id="2.3.1.269"/>
    </reaction>
</comment>
<keyword evidence="3 9" id="KW-1003">Cell membrane</keyword>
<dbReference type="AlphaFoldDB" id="A0A2R8C9W9"/>
<accession>A0A2R8C9W9</accession>
<dbReference type="GO" id="GO:0005886">
    <property type="term" value="C:plasma membrane"/>
    <property type="evidence" value="ECO:0007669"/>
    <property type="project" value="UniProtKB-SubCell"/>
</dbReference>
<dbReference type="NCBIfam" id="TIGR00546">
    <property type="entry name" value="lnt"/>
    <property type="match status" value="1"/>
</dbReference>
<dbReference type="Pfam" id="PF20154">
    <property type="entry name" value="LNT_N"/>
    <property type="match status" value="1"/>
</dbReference>
<dbReference type="InterPro" id="IPR004563">
    <property type="entry name" value="Apolipo_AcylTrfase"/>
</dbReference>
<evidence type="ECO:0000256" key="4">
    <source>
        <dbReference type="ARBA" id="ARBA00022679"/>
    </source>
</evidence>
<dbReference type="GO" id="GO:0016410">
    <property type="term" value="F:N-acyltransferase activity"/>
    <property type="evidence" value="ECO:0007669"/>
    <property type="project" value="UniProtKB-UniRule"/>
</dbReference>
<dbReference type="InterPro" id="IPR003010">
    <property type="entry name" value="C-N_Hydrolase"/>
</dbReference>
<keyword evidence="8 9" id="KW-0012">Acyltransferase</keyword>
<dbReference type="PANTHER" id="PTHR38686">
    <property type="entry name" value="APOLIPOPROTEIN N-ACYLTRANSFERASE"/>
    <property type="match status" value="1"/>
</dbReference>
<name>A0A2R8C9W9_9RHOB</name>
<evidence type="ECO:0000256" key="7">
    <source>
        <dbReference type="ARBA" id="ARBA00023136"/>
    </source>
</evidence>
<evidence type="ECO:0000256" key="6">
    <source>
        <dbReference type="ARBA" id="ARBA00022989"/>
    </source>
</evidence>
<feature type="domain" description="CN hydrolase" evidence="10">
    <location>
        <begin position="225"/>
        <end position="463"/>
    </location>
</feature>
<dbReference type="Gene3D" id="3.60.110.10">
    <property type="entry name" value="Carbon-nitrogen hydrolase"/>
    <property type="match status" value="1"/>
</dbReference>
<feature type="transmembrane region" description="Helical" evidence="9">
    <location>
        <begin position="161"/>
        <end position="185"/>
    </location>
</feature>
<feature type="transmembrane region" description="Helical" evidence="9">
    <location>
        <begin position="123"/>
        <end position="141"/>
    </location>
</feature>
<dbReference type="OrthoDB" id="9804277at2"/>
<dbReference type="InterPro" id="IPR036526">
    <property type="entry name" value="C-N_Hydrolase_sf"/>
</dbReference>
<comment type="pathway">
    <text evidence="9">Protein modification; lipoprotein biosynthesis (N-acyl transfer).</text>
</comment>
<dbReference type="PANTHER" id="PTHR38686:SF1">
    <property type="entry name" value="APOLIPOPROTEIN N-ACYLTRANSFERASE"/>
    <property type="match status" value="1"/>
</dbReference>
<proteinExistence type="inferred from homology"/>
<protein>
    <recommendedName>
        <fullName evidence="9">Apolipoprotein N-acyltransferase</fullName>
        <shortName evidence="9">ALP N-acyltransferase</shortName>
        <ecNumber evidence="9">2.3.1.269</ecNumber>
    </recommendedName>
</protein>
<sequence>MNRLLAGPLWSRMALTVLLGAIAAFGLAPFGAWWATLAVLILIPSILVSATTRRQAFGLGWALGLGYFAHALLWIVEPFFVDPERHAWMAPFALIFLSGGLALFWGAAFWVAQWRGGSSARRVWLLICTLSVAEFARAYVFTGFPWAALAQIWFDTDAALLLAWVGPHGLALVTVTVGLAAGLLLVDPRRALWNAAPSVGFAVAIFAVAATAPQVTGTGQTVRLIQPNAPQHQKWDPAFTPTFYERQIEYTAALPRPDLIVWPETAVPVWLETGGPALDRIVAAADGAALALGIRRSEGSRIFNSMVYLDPQGRIAGVYDKHHLVPFGEYVPFGDLMARVGIYGFAANSGQGFSSGPGPELVSMGALGDALPLICYEAVFPQDINGANARPEFLLQVTNDAWFGARSGPYQHLAQARMRAIEQGVPLMRAANTGVSAMVDPLGRITASLALGQAGYVDAELPAPLQPTLYARTGDLMALVVLALLTLAVAASQRPKTRRK</sequence>
<evidence type="ECO:0000256" key="1">
    <source>
        <dbReference type="ARBA" id="ARBA00004651"/>
    </source>
</evidence>
<gene>
    <name evidence="9 11" type="primary">lnt</name>
    <name evidence="11" type="ORF">TRM7615_02685</name>
</gene>
<comment type="function">
    <text evidence="9">Catalyzes the phospholipid dependent N-acylation of the N-terminal cysteine of apolipoprotein, the last step in lipoprotein maturation.</text>
</comment>
<feature type="transmembrane region" description="Helical" evidence="9">
    <location>
        <begin position="30"/>
        <end position="50"/>
    </location>
</feature>
<keyword evidence="5 9" id="KW-0812">Transmembrane</keyword>
<evidence type="ECO:0000256" key="2">
    <source>
        <dbReference type="ARBA" id="ARBA00010065"/>
    </source>
</evidence>
<feature type="transmembrane region" description="Helical" evidence="9">
    <location>
        <begin position="192"/>
        <end position="212"/>
    </location>
</feature>
<keyword evidence="6 9" id="KW-1133">Transmembrane helix</keyword>
<comment type="subcellular location">
    <subcellularLocation>
        <location evidence="1 9">Cell membrane</location>
        <topology evidence="1 9">Multi-pass membrane protein</topology>
    </subcellularLocation>
</comment>
<feature type="transmembrane region" description="Helical" evidence="9">
    <location>
        <begin position="469"/>
        <end position="491"/>
    </location>
</feature>
<keyword evidence="12" id="KW-1185">Reference proteome</keyword>
<dbReference type="PROSITE" id="PS50263">
    <property type="entry name" value="CN_HYDROLASE"/>
    <property type="match status" value="1"/>
</dbReference>
<dbReference type="InterPro" id="IPR045378">
    <property type="entry name" value="LNT_N"/>
</dbReference>
<evidence type="ECO:0000256" key="3">
    <source>
        <dbReference type="ARBA" id="ARBA00022475"/>
    </source>
</evidence>
<dbReference type="EC" id="2.3.1.269" evidence="9"/>
<dbReference type="CDD" id="cd07571">
    <property type="entry name" value="ALP_N-acyl_transferase"/>
    <property type="match status" value="1"/>
</dbReference>
<evidence type="ECO:0000313" key="12">
    <source>
        <dbReference type="Proteomes" id="UP000244898"/>
    </source>
</evidence>
<dbReference type="GO" id="GO:0042158">
    <property type="term" value="P:lipoprotein biosynthetic process"/>
    <property type="evidence" value="ECO:0007669"/>
    <property type="project" value="UniProtKB-UniRule"/>
</dbReference>
<evidence type="ECO:0000259" key="10">
    <source>
        <dbReference type="PROSITE" id="PS50263"/>
    </source>
</evidence>
<dbReference type="HAMAP" id="MF_01148">
    <property type="entry name" value="Lnt"/>
    <property type="match status" value="1"/>
</dbReference>
<evidence type="ECO:0000256" key="5">
    <source>
        <dbReference type="ARBA" id="ARBA00022692"/>
    </source>
</evidence>